<accession>A0A7U2F5N7</accession>
<gene>
    <name evidence="1" type="ORF">JI435_413100</name>
</gene>
<evidence type="ECO:0000313" key="1">
    <source>
        <dbReference type="EMBL" id="QRC99212.1"/>
    </source>
</evidence>
<protein>
    <submittedName>
        <fullName evidence="1">Uncharacterized protein</fullName>
    </submittedName>
</protein>
<reference evidence="2" key="1">
    <citation type="journal article" date="2021" name="BMC Genomics">
        <title>Chromosome-level genome assembly and manually-curated proteome of model necrotroph Parastagonospora nodorum Sn15 reveals a genome-wide trove of candidate effector homologs, and redundancy of virulence-related functions within an accessory chromosome.</title>
        <authorList>
            <person name="Bertazzoni S."/>
            <person name="Jones D.A.B."/>
            <person name="Phan H.T."/>
            <person name="Tan K.-C."/>
            <person name="Hane J.K."/>
        </authorList>
    </citation>
    <scope>NUCLEOTIDE SEQUENCE [LARGE SCALE GENOMIC DNA]</scope>
    <source>
        <strain evidence="2">SN15 / ATCC MYA-4574 / FGSC 10173)</strain>
    </source>
</reference>
<dbReference type="VEuPathDB" id="FungiDB:JI435_413100"/>
<sequence>MKGRTKGIDTDFPVCIRAAFYHVTRHRESGFGWLAGFCLFFRIMSHNLQSRAGVFMGSEEREKLKGGLM</sequence>
<name>A0A7U2F5N7_PHANO</name>
<dbReference type="Proteomes" id="UP000663193">
    <property type="component" value="Chromosome 9"/>
</dbReference>
<dbReference type="EMBL" id="CP069031">
    <property type="protein sequence ID" value="QRC99212.1"/>
    <property type="molecule type" value="Genomic_DNA"/>
</dbReference>
<organism evidence="1 2">
    <name type="scientific">Phaeosphaeria nodorum (strain SN15 / ATCC MYA-4574 / FGSC 10173)</name>
    <name type="common">Glume blotch fungus</name>
    <name type="synonym">Parastagonospora nodorum</name>
    <dbReference type="NCBI Taxonomy" id="321614"/>
    <lineage>
        <taxon>Eukaryota</taxon>
        <taxon>Fungi</taxon>
        <taxon>Dikarya</taxon>
        <taxon>Ascomycota</taxon>
        <taxon>Pezizomycotina</taxon>
        <taxon>Dothideomycetes</taxon>
        <taxon>Pleosporomycetidae</taxon>
        <taxon>Pleosporales</taxon>
        <taxon>Pleosporineae</taxon>
        <taxon>Phaeosphaeriaceae</taxon>
        <taxon>Parastagonospora</taxon>
    </lineage>
</organism>
<proteinExistence type="predicted"/>
<keyword evidence="2" id="KW-1185">Reference proteome</keyword>
<evidence type="ECO:0000313" key="2">
    <source>
        <dbReference type="Proteomes" id="UP000663193"/>
    </source>
</evidence>
<dbReference type="AlphaFoldDB" id="A0A7U2F5N7"/>